<organism evidence="2 3">
    <name type="scientific">Strongylus vulgaris</name>
    <name type="common">Blood worm</name>
    <dbReference type="NCBI Taxonomy" id="40348"/>
    <lineage>
        <taxon>Eukaryota</taxon>
        <taxon>Metazoa</taxon>
        <taxon>Ecdysozoa</taxon>
        <taxon>Nematoda</taxon>
        <taxon>Chromadorea</taxon>
        <taxon>Rhabditida</taxon>
        <taxon>Rhabditina</taxon>
        <taxon>Rhabditomorpha</taxon>
        <taxon>Strongyloidea</taxon>
        <taxon>Strongylidae</taxon>
        <taxon>Strongylus</taxon>
    </lineage>
</organism>
<evidence type="ECO:0000256" key="1">
    <source>
        <dbReference type="SAM" id="MobiDB-lite"/>
    </source>
</evidence>
<name>A0A3P7LTI2_STRVU</name>
<protein>
    <submittedName>
        <fullName evidence="2">Uncharacterized protein</fullName>
    </submittedName>
</protein>
<accession>A0A3P7LTI2</accession>
<dbReference type="EMBL" id="UYYB01143320">
    <property type="protein sequence ID" value="VDM85645.1"/>
    <property type="molecule type" value="Genomic_DNA"/>
</dbReference>
<gene>
    <name evidence="2" type="ORF">SVUK_LOCUS20643</name>
</gene>
<proteinExistence type="predicted"/>
<dbReference type="OrthoDB" id="10252171at2759"/>
<evidence type="ECO:0000313" key="3">
    <source>
        <dbReference type="Proteomes" id="UP000270094"/>
    </source>
</evidence>
<evidence type="ECO:0000313" key="2">
    <source>
        <dbReference type="EMBL" id="VDM85645.1"/>
    </source>
</evidence>
<dbReference type="Proteomes" id="UP000270094">
    <property type="component" value="Unassembled WGS sequence"/>
</dbReference>
<reference evidence="2 3" key="1">
    <citation type="submission" date="2018-11" db="EMBL/GenBank/DDBJ databases">
        <authorList>
            <consortium name="Pathogen Informatics"/>
        </authorList>
    </citation>
    <scope>NUCLEOTIDE SEQUENCE [LARGE SCALE GENOMIC DNA]</scope>
</reference>
<keyword evidence="3" id="KW-1185">Reference proteome</keyword>
<feature type="non-terminal residue" evidence="2">
    <location>
        <position position="1"/>
    </location>
</feature>
<feature type="compositionally biased region" description="Basic and acidic residues" evidence="1">
    <location>
        <begin position="59"/>
        <end position="68"/>
    </location>
</feature>
<sequence length="107" mass="12093">SISSISEVKPPVKSVSAYNLVRFRKRSLIFKSFDRELDTVLEHTTPEHIPAVMTSSTESEDHTIKEDSPPQADILHFSRHRPLHVVTDMSSLGIFQNTPRHSLTTVV</sequence>
<feature type="region of interest" description="Disordered" evidence="1">
    <location>
        <begin position="48"/>
        <end position="69"/>
    </location>
</feature>
<dbReference type="AlphaFoldDB" id="A0A3P7LTI2"/>